<evidence type="ECO:0000259" key="2">
    <source>
        <dbReference type="Pfam" id="PF06580"/>
    </source>
</evidence>
<dbReference type="InterPro" id="IPR010559">
    <property type="entry name" value="Sig_transdc_His_kin_internal"/>
</dbReference>
<dbReference type="Pfam" id="PF06580">
    <property type="entry name" value="His_kinase"/>
    <property type="match status" value="1"/>
</dbReference>
<dbReference type="EMBL" id="AP023086">
    <property type="protein sequence ID" value="BCD98796.1"/>
    <property type="molecule type" value="Genomic_DNA"/>
</dbReference>
<keyword evidence="3" id="KW-0808">Transferase</keyword>
<dbReference type="KEGG" id="marq:MARGE09_P2997"/>
<feature type="transmembrane region" description="Helical" evidence="1">
    <location>
        <begin position="117"/>
        <end position="139"/>
    </location>
</feature>
<dbReference type="PANTHER" id="PTHR34220">
    <property type="entry name" value="SENSOR HISTIDINE KINASE YPDA"/>
    <property type="match status" value="1"/>
</dbReference>
<dbReference type="InterPro" id="IPR050640">
    <property type="entry name" value="Bact_2-comp_sensor_kinase"/>
</dbReference>
<dbReference type="GO" id="GO:0016020">
    <property type="term" value="C:membrane"/>
    <property type="evidence" value="ECO:0007669"/>
    <property type="project" value="InterPro"/>
</dbReference>
<keyword evidence="1" id="KW-1133">Transmembrane helix</keyword>
<feature type="transmembrane region" description="Helical" evidence="1">
    <location>
        <begin position="50"/>
        <end position="74"/>
    </location>
</feature>
<reference evidence="3 4" key="1">
    <citation type="journal article" date="2022" name="IScience">
        <title>An ultrasensitive nanofiber-based assay for enzymatic hydrolysis and deep-sea microbial degradation of cellulose.</title>
        <authorList>
            <person name="Tsudome M."/>
            <person name="Tachioka M."/>
            <person name="Miyazaki M."/>
            <person name="Uchimura K."/>
            <person name="Tsuda M."/>
            <person name="Takaki Y."/>
            <person name="Deguchi S."/>
        </authorList>
    </citation>
    <scope>NUCLEOTIDE SEQUENCE [LARGE SCALE GENOMIC DNA]</scope>
    <source>
        <strain evidence="3 4">GE09</strain>
    </source>
</reference>
<dbReference type="Proteomes" id="UP001320119">
    <property type="component" value="Chromosome"/>
</dbReference>
<evidence type="ECO:0000256" key="1">
    <source>
        <dbReference type="SAM" id="Phobius"/>
    </source>
</evidence>
<dbReference type="GO" id="GO:0000155">
    <property type="term" value="F:phosphorelay sensor kinase activity"/>
    <property type="evidence" value="ECO:0007669"/>
    <property type="project" value="InterPro"/>
</dbReference>
<keyword evidence="4" id="KW-1185">Reference proteome</keyword>
<dbReference type="SUPFAM" id="SSF55874">
    <property type="entry name" value="ATPase domain of HSP90 chaperone/DNA topoisomerase II/histidine kinase"/>
    <property type="match status" value="1"/>
</dbReference>
<evidence type="ECO:0000313" key="4">
    <source>
        <dbReference type="Proteomes" id="UP001320119"/>
    </source>
</evidence>
<dbReference type="AlphaFoldDB" id="A0AAN1WJI5"/>
<accession>A0AAN1WJI5</accession>
<keyword evidence="1" id="KW-0812">Transmembrane</keyword>
<organism evidence="3 4">
    <name type="scientific">Marinagarivorans cellulosilyticus</name>
    <dbReference type="NCBI Taxonomy" id="2721545"/>
    <lineage>
        <taxon>Bacteria</taxon>
        <taxon>Pseudomonadati</taxon>
        <taxon>Pseudomonadota</taxon>
        <taxon>Gammaproteobacteria</taxon>
        <taxon>Cellvibrionales</taxon>
        <taxon>Cellvibrionaceae</taxon>
        <taxon>Marinagarivorans</taxon>
    </lineage>
</organism>
<dbReference type="EC" id="2.7.13.3" evidence="3"/>
<name>A0AAN1WJI5_9GAMM</name>
<proteinExistence type="predicted"/>
<feature type="domain" description="Signal transduction histidine kinase internal region" evidence="2">
    <location>
        <begin position="155"/>
        <end position="231"/>
    </location>
</feature>
<sequence length="353" mass="39093">MTDNSFNIVRQEDFLPDLCTGQAVFHLVIVGELLAIALTMAGASVGGLSWYRFGLVSMMVLWVVLASAACLCPLRRWFRRQTPELSGAVSYVIVLCITAAFTAIGVVVQANGREEEWYLVLCNTIIAAVFAGVVLRYFYLQQQLRNQQNAELQSRIQALQSRIRPHFLFNSMNSIASLIEIDPQLAERTIEDLSDLFRASLSEPGLVSMDKELDLCRRFSRIEELRLGDRLEVKWNISGDVASVVVPSLLLQPLIENAIYHGVQPLQEGGVVDVDVHIMGGDVQLAVSNPLPLEPPSGRKTQGNGIAMDNMKRRLEAYYGPKARIFIVAQAGRFSVQLQFPAAVEKKSTNAEG</sequence>
<evidence type="ECO:0000313" key="3">
    <source>
        <dbReference type="EMBL" id="BCD98796.1"/>
    </source>
</evidence>
<feature type="transmembrane region" description="Helical" evidence="1">
    <location>
        <begin position="23"/>
        <end position="44"/>
    </location>
</feature>
<keyword evidence="3" id="KW-0418">Kinase</keyword>
<protein>
    <submittedName>
        <fullName evidence="3">Two-component system, LytTR family, sensor histidine kinase AlgZ</fullName>
        <ecNumber evidence="3">2.7.13.3</ecNumber>
    </submittedName>
</protein>
<dbReference type="RefSeq" id="WP_236983384.1">
    <property type="nucleotide sequence ID" value="NZ_AP023086.1"/>
</dbReference>
<keyword evidence="1" id="KW-0472">Membrane</keyword>
<dbReference type="PANTHER" id="PTHR34220:SF7">
    <property type="entry name" value="SENSOR HISTIDINE KINASE YPDA"/>
    <property type="match status" value="1"/>
</dbReference>
<gene>
    <name evidence="3" type="ORF">MARGE09_P2997</name>
</gene>
<dbReference type="Gene3D" id="3.30.565.10">
    <property type="entry name" value="Histidine kinase-like ATPase, C-terminal domain"/>
    <property type="match status" value="1"/>
</dbReference>
<feature type="transmembrane region" description="Helical" evidence="1">
    <location>
        <begin position="86"/>
        <end position="111"/>
    </location>
</feature>
<dbReference type="InterPro" id="IPR036890">
    <property type="entry name" value="HATPase_C_sf"/>
</dbReference>